<dbReference type="PANTHER" id="PTHR43681">
    <property type="entry name" value="TRANSMEMBRANE GTPASE FZO"/>
    <property type="match status" value="1"/>
</dbReference>
<feature type="coiled-coil region" evidence="1">
    <location>
        <begin position="374"/>
        <end position="401"/>
    </location>
</feature>
<dbReference type="PANTHER" id="PTHR43681:SF1">
    <property type="entry name" value="SARCALUMENIN"/>
    <property type="match status" value="1"/>
</dbReference>
<feature type="domain" description="TcaA protein NTF2-like" evidence="3">
    <location>
        <begin position="708"/>
        <end position="820"/>
    </location>
</feature>
<dbReference type="STRING" id="1499687.BN1080_00960"/>
<keyword evidence="5" id="KW-1185">Reference proteome</keyword>
<dbReference type="InterPro" id="IPR027417">
    <property type="entry name" value="P-loop_NTPase"/>
</dbReference>
<feature type="domain" description="TcaA protein NTF2-like" evidence="3">
    <location>
        <begin position="846"/>
        <end position="958"/>
    </location>
</feature>
<dbReference type="OrthoDB" id="435796at2"/>
<feature type="domain" description="Dynamin N-terminal" evidence="2">
    <location>
        <begin position="41"/>
        <end position="188"/>
    </location>
</feature>
<evidence type="ECO:0000313" key="4">
    <source>
        <dbReference type="EMBL" id="CEG22040.1"/>
    </source>
</evidence>
<dbReference type="AlphaFoldDB" id="A0A098EJR4"/>
<dbReference type="SUPFAM" id="SSF52540">
    <property type="entry name" value="P-loop containing nucleoside triphosphate hydrolases"/>
    <property type="match status" value="1"/>
</dbReference>
<name>A0A098EJR4_9BACL</name>
<dbReference type="Gene3D" id="3.40.50.300">
    <property type="entry name" value="P-loop containing nucleotide triphosphate hydrolases"/>
    <property type="match status" value="1"/>
</dbReference>
<dbReference type="Pfam" id="PF22819">
    <property type="entry name" value="TcaA_5th"/>
    <property type="match status" value="2"/>
</dbReference>
<keyword evidence="1" id="KW-0175">Coiled coil</keyword>
<dbReference type="Proteomes" id="UP000043699">
    <property type="component" value="Unassembled WGS sequence"/>
</dbReference>
<dbReference type="InterPro" id="IPR045063">
    <property type="entry name" value="Dynamin_N"/>
</dbReference>
<evidence type="ECO:0000259" key="3">
    <source>
        <dbReference type="Pfam" id="PF22819"/>
    </source>
</evidence>
<proteinExistence type="predicted"/>
<dbReference type="InterPro" id="IPR054528">
    <property type="entry name" value="TcaA_5th"/>
</dbReference>
<dbReference type="RefSeq" id="WP_052650775.1">
    <property type="nucleotide sequence ID" value="NZ_CCXS01000001.1"/>
</dbReference>
<dbReference type="Pfam" id="PF00350">
    <property type="entry name" value="Dynamin_N"/>
    <property type="match status" value="1"/>
</dbReference>
<reference evidence="4 5" key="1">
    <citation type="submission" date="2014-09" db="EMBL/GenBank/DDBJ databases">
        <authorList>
            <person name="Urmite Genomes Urmite Genomes"/>
        </authorList>
    </citation>
    <scope>NUCLEOTIDE SEQUENCE [LARGE SCALE GENOMIC DNA]</scope>
    <source>
        <strain evidence="4 5">ES2</strain>
    </source>
</reference>
<evidence type="ECO:0000259" key="2">
    <source>
        <dbReference type="Pfam" id="PF00350"/>
    </source>
</evidence>
<organism evidence="4 5">
    <name type="scientific">Planococcus massiliensis</name>
    <dbReference type="NCBI Taxonomy" id="1499687"/>
    <lineage>
        <taxon>Bacteria</taxon>
        <taxon>Bacillati</taxon>
        <taxon>Bacillota</taxon>
        <taxon>Bacilli</taxon>
        <taxon>Bacillales</taxon>
        <taxon>Caryophanaceae</taxon>
        <taxon>Planococcus</taxon>
    </lineage>
</organism>
<dbReference type="InterPro" id="IPR051943">
    <property type="entry name" value="TRAFAC_Dynamin-like_GTPase"/>
</dbReference>
<sequence length="969" mass="113368">MKDRAIRGLENWHALIDERNSSELSKKISNLATDLKDNLMIMISGEFNAGKSTFINAILGEEILTTDITPATAIITMLVYGEERKVIAHYTDGTSKEYETAWVEQLTAEREGAGAQIRSQLSYVEYQLPNEVLKTYTLIDSPGFTALHEHHSRVAESFMKRADIAIWLFNSLSVGTATELTWLKKMYSLEVPIYGVVNAIDRIEDEDLESFLEFNLRRVQPFIKKLYGISARDILNGQINNNPEEFEWGNAKDLIELFKQFEPAHIRKIEEFYRKLNPVLEEQVQLLKEKKATFEFADNLFKLKAFQNTNYPKFEEMALKYQTLYHDGKKIGHEWNEFVNENYYKEGFTKKVIFNLAELNYLERKWSSEIEPVLLKREKEYKKLKQKAEELEEAHHNLFVEWQRANSSIRHIVKKNIIFLKEKKYNESVENWHIQYQEFNEGQDDIRKLVVPFNQSVERIVNKKILIYQEDMNSLKKRLKEIQSSISDSIANTDLSTATNFKNHLIFTEGFKNKVLNYFKTDIVEIEKSSFYQKEIMLSTDVNNLYGNFDFLKFIDNYIQFLSYKIPIANLEAIDISAIPRYRYKKNPLPKLQLSLNSSKHFSKSFKLFFNKEFLSVIGTLLFVGIAYGSDYFKENEKYNESLDYNSLSSEMNSEFEEEIMTNESDSSDYIYEVEETEVDSDLDEELLIEESTEPVNEEPVYAISEFELQSFIEKYRAVYEEALNMEDFSTVSSYYDPAQPIYNSISDYINSIKGEGLTFEFISSSVLEVEDLGQGSFSVLVEEEFNLLDRDDGVESYNQREKEYIVKTLSADTLLIEDIITLDKSSELTNEGYSLTETVDFVSPEDISQMMTKYYADLELAFNEYGFYYIEEYYAYDGKEYSPTVAYIEKANNENMTMKNHYVSVTSVEIYDTNHYIATLEMEDEYRYQEGNSDIKKIQAEYLIRVTEEAEMKIDEILNLNIVEKIEF</sequence>
<dbReference type="EMBL" id="CCXS01000001">
    <property type="protein sequence ID" value="CEG22040.1"/>
    <property type="molecule type" value="Genomic_DNA"/>
</dbReference>
<evidence type="ECO:0000313" key="5">
    <source>
        <dbReference type="Proteomes" id="UP000043699"/>
    </source>
</evidence>
<protein>
    <submittedName>
        <fullName evidence="4">Bacterial dynamin-like protein</fullName>
    </submittedName>
</protein>
<evidence type="ECO:0000256" key="1">
    <source>
        <dbReference type="SAM" id="Coils"/>
    </source>
</evidence>
<accession>A0A098EJR4</accession>
<gene>
    <name evidence="4" type="ORF">BN1080_00960</name>
</gene>